<dbReference type="EMBL" id="FN647878">
    <property type="protein sequence ID" value="CBJ28805.1"/>
    <property type="molecule type" value="Genomic_DNA"/>
</dbReference>
<feature type="compositionally biased region" description="Basic and acidic residues" evidence="1">
    <location>
        <begin position="356"/>
        <end position="365"/>
    </location>
</feature>
<feature type="region of interest" description="Disordered" evidence="1">
    <location>
        <begin position="521"/>
        <end position="555"/>
    </location>
</feature>
<gene>
    <name evidence="2" type="ORF">Esi_0120_0066</name>
</gene>
<feature type="compositionally biased region" description="Polar residues" evidence="1">
    <location>
        <begin position="7"/>
        <end position="17"/>
    </location>
</feature>
<feature type="compositionally biased region" description="Low complexity" evidence="1">
    <location>
        <begin position="279"/>
        <end position="290"/>
    </location>
</feature>
<proteinExistence type="predicted"/>
<evidence type="ECO:0000313" key="2">
    <source>
        <dbReference type="EMBL" id="CBJ28805.1"/>
    </source>
</evidence>
<dbReference type="OrthoDB" id="10405491at2759"/>
<dbReference type="EMBL" id="FN649747">
    <property type="protein sequence ID" value="CBJ28805.1"/>
    <property type="molecule type" value="Genomic_DNA"/>
</dbReference>
<feature type="region of interest" description="Disordered" evidence="1">
    <location>
        <begin position="396"/>
        <end position="418"/>
    </location>
</feature>
<evidence type="ECO:0000256" key="1">
    <source>
        <dbReference type="SAM" id="MobiDB-lite"/>
    </source>
</evidence>
<feature type="region of interest" description="Disordered" evidence="1">
    <location>
        <begin position="57"/>
        <end position="95"/>
    </location>
</feature>
<feature type="compositionally biased region" description="Basic residues" evidence="1">
    <location>
        <begin position="485"/>
        <end position="494"/>
    </location>
</feature>
<feature type="region of interest" description="Disordered" evidence="1">
    <location>
        <begin position="163"/>
        <end position="196"/>
    </location>
</feature>
<reference evidence="2 3" key="1">
    <citation type="journal article" date="2010" name="Nature">
        <title>The Ectocarpus genome and the independent evolution of multicellularity in brown algae.</title>
        <authorList>
            <person name="Cock J.M."/>
            <person name="Sterck L."/>
            <person name="Rouze P."/>
            <person name="Scornet D."/>
            <person name="Allen A.E."/>
            <person name="Amoutzias G."/>
            <person name="Anthouard V."/>
            <person name="Artiguenave F."/>
            <person name="Aury J.M."/>
            <person name="Badger J.H."/>
            <person name="Beszteri B."/>
            <person name="Billiau K."/>
            <person name="Bonnet E."/>
            <person name="Bothwell J.H."/>
            <person name="Bowler C."/>
            <person name="Boyen C."/>
            <person name="Brownlee C."/>
            <person name="Carrano C.J."/>
            <person name="Charrier B."/>
            <person name="Cho G.Y."/>
            <person name="Coelho S.M."/>
            <person name="Collen J."/>
            <person name="Corre E."/>
            <person name="Da Silva C."/>
            <person name="Delage L."/>
            <person name="Delaroque N."/>
            <person name="Dittami S.M."/>
            <person name="Doulbeau S."/>
            <person name="Elias M."/>
            <person name="Farnham G."/>
            <person name="Gachon C.M."/>
            <person name="Gschloessl B."/>
            <person name="Heesch S."/>
            <person name="Jabbari K."/>
            <person name="Jubin C."/>
            <person name="Kawai H."/>
            <person name="Kimura K."/>
            <person name="Kloareg B."/>
            <person name="Kupper F.C."/>
            <person name="Lang D."/>
            <person name="Le Bail A."/>
            <person name="Leblanc C."/>
            <person name="Lerouge P."/>
            <person name="Lohr M."/>
            <person name="Lopez P.J."/>
            <person name="Martens C."/>
            <person name="Maumus F."/>
            <person name="Michel G."/>
            <person name="Miranda-Saavedra D."/>
            <person name="Morales J."/>
            <person name="Moreau H."/>
            <person name="Motomura T."/>
            <person name="Nagasato C."/>
            <person name="Napoli C.A."/>
            <person name="Nelson D.R."/>
            <person name="Nyvall-Collen P."/>
            <person name="Peters A.F."/>
            <person name="Pommier C."/>
            <person name="Potin P."/>
            <person name="Poulain J."/>
            <person name="Quesneville H."/>
            <person name="Read B."/>
            <person name="Rensing S.A."/>
            <person name="Ritter A."/>
            <person name="Rousvoal S."/>
            <person name="Samanta M."/>
            <person name="Samson G."/>
            <person name="Schroeder D.C."/>
            <person name="Segurens B."/>
            <person name="Strittmatter M."/>
            <person name="Tonon T."/>
            <person name="Tregear J.W."/>
            <person name="Valentin K."/>
            <person name="von Dassow P."/>
            <person name="Yamagishi T."/>
            <person name="Van de Peer Y."/>
            <person name="Wincker P."/>
        </authorList>
    </citation>
    <scope>NUCLEOTIDE SEQUENCE [LARGE SCALE GENOMIC DNA]</scope>
    <source>
        <strain evidence="3">Ec32 / CCAP1310/4</strain>
    </source>
</reference>
<name>D7FII2_ECTSI</name>
<feature type="region of interest" description="Disordered" evidence="1">
    <location>
        <begin position="721"/>
        <end position="753"/>
    </location>
</feature>
<feature type="region of interest" description="Disordered" evidence="1">
    <location>
        <begin position="248"/>
        <end position="296"/>
    </location>
</feature>
<feature type="compositionally biased region" description="Basic and acidic residues" evidence="1">
    <location>
        <begin position="721"/>
        <end position="741"/>
    </location>
</feature>
<feature type="compositionally biased region" description="Basic and acidic residues" evidence="1">
    <location>
        <begin position="79"/>
        <end position="90"/>
    </location>
</feature>
<feature type="region of interest" description="Disordered" evidence="1">
    <location>
        <begin position="688"/>
        <end position="708"/>
    </location>
</feature>
<sequence>MAALTVETHSGRFTATSGDAPPPRRDRPLVKVVPEETTEPITRRLPNHATERVAILRPERAVQSPPTVPSRKLTTKPTGDGKCKLREPPHTSRLRAPGWGREAVITAILPAKVTPGMAKDGSSPATTASHNGVAPTDPAVLPWDLLTPVTEAATVDERSVISHGTHGTTRMTPASSVTSGCRPPQGEASGAIQGRVSRRYPHRLQADANRYAVAAAPVVCALESPAETSGFGDGRNQNGSEKRVVWGSGTVASGAHSAPGTTSARSRRRDAPAGGALTSSSAYRASPLSSTADRVGTGGSVFSSASGETNLGRQFGGGYVAAMGRRARSMARCEAARRLAAAMAADRGRPSTPISERARWGKGKESQEEAMELARRKCAAANTSTMLPADPRHVRAGATSASSTAFQKDSTPYDADTSMGGCQGKVPSAIEANFTHDTTRPEAIDSRHKDKPPCLAPGSKANSPVSSRRCDGLRVGVGGGDGGLHRRQKAKRQIAKSTTQEEEEERLTASIARLDTLLREGDGEVSGRASDAPMPGGSGGVTPSSKSGGRVERRPVRAPVGGIAKTRVRRGATKEITSSAGPVVNVEPKAGLVSVAAAVPVHTTAVVDAGAAIMASPGLFPPIFGRVPAHTGGGREIGRYEPPDAVQQTSNGPSRGVAYREPASHCPIGRAASPLSYRYCADDEQRRAKRADGGPVDAAPGHYCQEGRRPAGAASRWVGDGNDHYDARAPPRYPDQREELRVPQTPCSPARYRGVDNSYDNHRGWHDHSRGGSYYRRDDLRAAIDPRDAPGVVDHARWIGESRPEEYGDDRGGETYWIRRDGGTTFQHEDRKGHF</sequence>
<feature type="compositionally biased region" description="Polar residues" evidence="1">
    <location>
        <begin position="399"/>
        <end position="410"/>
    </location>
</feature>
<keyword evidence="3" id="KW-1185">Reference proteome</keyword>
<feature type="region of interest" description="Disordered" evidence="1">
    <location>
        <begin position="344"/>
        <end position="365"/>
    </location>
</feature>
<dbReference type="Proteomes" id="UP000002630">
    <property type="component" value="Linkage Group LG22"/>
</dbReference>
<organism evidence="2 3">
    <name type="scientific">Ectocarpus siliculosus</name>
    <name type="common">Brown alga</name>
    <name type="synonym">Conferva siliculosa</name>
    <dbReference type="NCBI Taxonomy" id="2880"/>
    <lineage>
        <taxon>Eukaryota</taxon>
        <taxon>Sar</taxon>
        <taxon>Stramenopiles</taxon>
        <taxon>Ochrophyta</taxon>
        <taxon>PX clade</taxon>
        <taxon>Phaeophyceae</taxon>
        <taxon>Ectocarpales</taxon>
        <taxon>Ectocarpaceae</taxon>
        <taxon>Ectocarpus</taxon>
    </lineage>
</organism>
<feature type="compositionally biased region" description="Basic and acidic residues" evidence="1">
    <location>
        <begin position="437"/>
        <end position="452"/>
    </location>
</feature>
<accession>D7FII2</accession>
<protein>
    <submittedName>
        <fullName evidence="2">Uncharacterized protein</fullName>
    </submittedName>
</protein>
<dbReference type="InParanoid" id="D7FII2"/>
<evidence type="ECO:0000313" key="3">
    <source>
        <dbReference type="Proteomes" id="UP000002630"/>
    </source>
</evidence>
<feature type="compositionally biased region" description="Polar residues" evidence="1">
    <location>
        <begin position="165"/>
        <end position="179"/>
    </location>
</feature>
<feature type="region of interest" description="Disordered" evidence="1">
    <location>
        <begin position="640"/>
        <end position="661"/>
    </location>
</feature>
<feature type="region of interest" description="Disordered" evidence="1">
    <location>
        <begin position="1"/>
        <end position="27"/>
    </location>
</feature>
<feature type="region of interest" description="Disordered" evidence="1">
    <location>
        <begin position="436"/>
        <end position="505"/>
    </location>
</feature>
<dbReference type="AlphaFoldDB" id="D7FII2"/>